<dbReference type="GO" id="GO:0010507">
    <property type="term" value="P:negative regulation of autophagy"/>
    <property type="evidence" value="ECO:0007669"/>
    <property type="project" value="TreeGrafter"/>
</dbReference>
<gene>
    <name evidence="6" type="ORF">D9619_005417</name>
</gene>
<keyword evidence="3 4" id="KW-0342">GTP-binding</keyword>
<comment type="caution">
    <text evidence="6">The sequence shown here is derived from an EMBL/GenBank/DDBJ whole genome shotgun (WGS) entry which is preliminary data.</text>
</comment>
<dbReference type="AlphaFoldDB" id="A0A8H5BX51"/>
<dbReference type="InterPro" id="IPR039397">
    <property type="entry name" value="RagA/B"/>
</dbReference>
<organism evidence="6 7">
    <name type="scientific">Psilocybe cf. subviscida</name>
    <dbReference type="NCBI Taxonomy" id="2480587"/>
    <lineage>
        <taxon>Eukaryota</taxon>
        <taxon>Fungi</taxon>
        <taxon>Dikarya</taxon>
        <taxon>Basidiomycota</taxon>
        <taxon>Agaricomycotina</taxon>
        <taxon>Agaricomycetes</taxon>
        <taxon>Agaricomycetidae</taxon>
        <taxon>Agaricales</taxon>
        <taxon>Agaricineae</taxon>
        <taxon>Strophariaceae</taxon>
        <taxon>Psilocybe</taxon>
    </lineage>
</organism>
<dbReference type="GO" id="GO:0005525">
    <property type="term" value="F:GTP binding"/>
    <property type="evidence" value="ECO:0007669"/>
    <property type="project" value="UniProtKB-UniRule"/>
</dbReference>
<dbReference type="Gene3D" id="3.40.50.300">
    <property type="entry name" value="P-loop containing nucleotide triphosphate hydrolases"/>
    <property type="match status" value="1"/>
</dbReference>
<dbReference type="GO" id="GO:0005634">
    <property type="term" value="C:nucleus"/>
    <property type="evidence" value="ECO:0007669"/>
    <property type="project" value="TreeGrafter"/>
</dbReference>
<evidence type="ECO:0000313" key="7">
    <source>
        <dbReference type="Proteomes" id="UP000567179"/>
    </source>
</evidence>
<name>A0A8H5BX51_9AGAR</name>
<dbReference type="FunFam" id="3.40.50.300:FF:000488">
    <property type="entry name" value="Small monomeric GTPase (Gtr1)"/>
    <property type="match status" value="1"/>
</dbReference>
<accession>A0A8H5BX51</accession>
<dbReference type="EMBL" id="JAACJJ010000001">
    <property type="protein sequence ID" value="KAF5330948.1"/>
    <property type="molecule type" value="Genomic_DNA"/>
</dbReference>
<dbReference type="CDD" id="cd11384">
    <property type="entry name" value="RagA_like"/>
    <property type="match status" value="1"/>
</dbReference>
<dbReference type="GO" id="GO:0000329">
    <property type="term" value="C:fungal-type vacuole membrane"/>
    <property type="evidence" value="ECO:0007669"/>
    <property type="project" value="TreeGrafter"/>
</dbReference>
<protein>
    <recommendedName>
        <fullName evidence="4">GTP-binding protein</fullName>
    </recommendedName>
</protein>
<dbReference type="SUPFAM" id="SSF52540">
    <property type="entry name" value="P-loop containing nucleoside triphosphate hydrolases"/>
    <property type="match status" value="1"/>
</dbReference>
<dbReference type="PANTHER" id="PTHR11259">
    <property type="entry name" value="RAS-RELATED GTP BINDING RAG/GTR YEAST"/>
    <property type="match status" value="1"/>
</dbReference>
<dbReference type="GO" id="GO:1904263">
    <property type="term" value="P:positive regulation of TORC1 signaling"/>
    <property type="evidence" value="ECO:0007669"/>
    <property type="project" value="TreeGrafter"/>
</dbReference>
<dbReference type="GO" id="GO:0009267">
    <property type="term" value="P:cellular response to starvation"/>
    <property type="evidence" value="ECO:0007669"/>
    <property type="project" value="TreeGrafter"/>
</dbReference>
<evidence type="ECO:0000256" key="2">
    <source>
        <dbReference type="ARBA" id="ARBA00022741"/>
    </source>
</evidence>
<comment type="subunit">
    <text evidence="4">Component of the GSE complex.</text>
</comment>
<dbReference type="Proteomes" id="UP000567179">
    <property type="component" value="Unassembled WGS sequence"/>
</dbReference>
<comment type="function">
    <text evidence="4">GTPase involved in activation of the TORC1 signaling pathway, which promotes growth and represses autophagy in nutrient-rich conditions.</text>
</comment>
<feature type="region of interest" description="Disordered" evidence="5">
    <location>
        <begin position="213"/>
        <end position="234"/>
    </location>
</feature>
<dbReference type="GO" id="GO:1990131">
    <property type="term" value="C:Gtr1-Gtr2 GTPase complex"/>
    <property type="evidence" value="ECO:0007669"/>
    <property type="project" value="UniProtKB-UniRule"/>
</dbReference>
<dbReference type="Pfam" id="PF04670">
    <property type="entry name" value="Gtr1_RagA"/>
    <property type="match status" value="1"/>
</dbReference>
<keyword evidence="2 4" id="KW-0547">Nucleotide-binding</keyword>
<dbReference type="InterPro" id="IPR006762">
    <property type="entry name" value="Gtr1_RagA"/>
</dbReference>
<dbReference type="InterPro" id="IPR027417">
    <property type="entry name" value="P-loop_NTPase"/>
</dbReference>
<evidence type="ECO:0000256" key="4">
    <source>
        <dbReference type="RuleBase" id="RU367014"/>
    </source>
</evidence>
<reference evidence="6 7" key="1">
    <citation type="journal article" date="2020" name="ISME J.">
        <title>Uncovering the hidden diversity of litter-decomposition mechanisms in mushroom-forming fungi.</title>
        <authorList>
            <person name="Floudas D."/>
            <person name="Bentzer J."/>
            <person name="Ahren D."/>
            <person name="Johansson T."/>
            <person name="Persson P."/>
            <person name="Tunlid A."/>
        </authorList>
    </citation>
    <scope>NUCLEOTIDE SEQUENCE [LARGE SCALE GENOMIC DNA]</scope>
    <source>
        <strain evidence="6 7">CBS 101986</strain>
    </source>
</reference>
<evidence type="ECO:0000256" key="1">
    <source>
        <dbReference type="ARBA" id="ARBA00007756"/>
    </source>
</evidence>
<evidence type="ECO:0000256" key="3">
    <source>
        <dbReference type="ARBA" id="ARBA00023134"/>
    </source>
</evidence>
<sequence length="318" mass="35671">MKRKVLLMGASGSGKTSMRSLIFSNNPASLTARLGATIDVEQNHVRFLGDLILNLWDCGGQDSFMDSYLTTQRGTIFKQVGVMIYVFDVESRELGKDLEYFKNCIAGLNAYSPDAAVFLLIHKMDLVRERDQVFQKKKEELEDACGDINVTVLGTSIYDESLYKAWSNIVHTLIPNASILSKHLSTFSKACGATEVILFERTTFLVIATSRSAGASPSSSASDLEDLGDGTRLDPKRYERTSELIKGFKHSCLRVREEFRSLEMELYDFTAVLDEMTRNTYVMIIVHDPTIETAALKLNIKMARKKFEELQSDSLITP</sequence>
<evidence type="ECO:0000256" key="5">
    <source>
        <dbReference type="SAM" id="MobiDB-lite"/>
    </source>
</evidence>
<keyword evidence="7" id="KW-1185">Reference proteome</keyword>
<feature type="compositionally biased region" description="Low complexity" evidence="5">
    <location>
        <begin position="213"/>
        <end position="222"/>
    </location>
</feature>
<evidence type="ECO:0000313" key="6">
    <source>
        <dbReference type="EMBL" id="KAF5330948.1"/>
    </source>
</evidence>
<dbReference type="OrthoDB" id="10020193at2759"/>
<dbReference type="PANTHER" id="PTHR11259:SF1">
    <property type="entry name" value="RAS-RELATED GTP-BINDING PROTEIN"/>
    <property type="match status" value="1"/>
</dbReference>
<proteinExistence type="inferred from homology"/>
<dbReference type="Gene3D" id="3.30.450.190">
    <property type="match status" value="1"/>
</dbReference>
<comment type="similarity">
    <text evidence="1 4">Belongs to the GTR/RAG GTP-binding protein family.</text>
</comment>
<dbReference type="GO" id="GO:0003924">
    <property type="term" value="F:GTPase activity"/>
    <property type="evidence" value="ECO:0007669"/>
    <property type="project" value="UniProtKB-UniRule"/>
</dbReference>